<evidence type="ECO:0000256" key="3">
    <source>
        <dbReference type="ARBA" id="ARBA00023122"/>
    </source>
</evidence>
<dbReference type="PANTHER" id="PTHR42745:SF1">
    <property type="entry name" value="ARABINOSE 5-PHOSPHATE ISOMERASE KDSD"/>
    <property type="match status" value="1"/>
</dbReference>
<protein>
    <submittedName>
        <fullName evidence="8">SIS domain-containing protein</fullName>
    </submittedName>
</protein>
<dbReference type="PROSITE" id="PS51371">
    <property type="entry name" value="CBS"/>
    <property type="match status" value="2"/>
</dbReference>
<feature type="domain" description="CBS" evidence="6">
    <location>
        <begin position="216"/>
        <end position="277"/>
    </location>
</feature>
<dbReference type="Gene3D" id="3.10.580.10">
    <property type="entry name" value="CBS-domain"/>
    <property type="match status" value="1"/>
</dbReference>
<dbReference type="CDD" id="cd05014">
    <property type="entry name" value="SIS_Kpsf"/>
    <property type="match status" value="1"/>
</dbReference>
<name>A0ABW5DKY8_9PROT</name>
<evidence type="ECO:0000313" key="9">
    <source>
        <dbReference type="Proteomes" id="UP001597295"/>
    </source>
</evidence>
<dbReference type="InterPro" id="IPR001347">
    <property type="entry name" value="SIS_dom"/>
</dbReference>
<dbReference type="Gene3D" id="3.40.50.10490">
    <property type="entry name" value="Glucose-6-phosphate isomerase like protein, domain 1"/>
    <property type="match status" value="1"/>
</dbReference>
<dbReference type="RefSeq" id="WP_379874698.1">
    <property type="nucleotide sequence ID" value="NZ_JBHUIP010000003.1"/>
</dbReference>
<feature type="domain" description="SIS" evidence="7">
    <location>
        <begin position="48"/>
        <end position="191"/>
    </location>
</feature>
<comment type="caution">
    <text evidence="8">The sequence shown here is derived from an EMBL/GenBank/DDBJ whole genome shotgun (WGS) entry which is preliminary data.</text>
</comment>
<evidence type="ECO:0000259" key="7">
    <source>
        <dbReference type="PROSITE" id="PS51464"/>
    </source>
</evidence>
<feature type="domain" description="CBS" evidence="6">
    <location>
        <begin position="281"/>
        <end position="332"/>
    </location>
</feature>
<dbReference type="InterPro" id="IPR035474">
    <property type="entry name" value="SIS_Kpsf"/>
</dbReference>
<dbReference type="InterPro" id="IPR046342">
    <property type="entry name" value="CBS_dom_sf"/>
</dbReference>
<dbReference type="SUPFAM" id="SSF53697">
    <property type="entry name" value="SIS domain"/>
    <property type="match status" value="1"/>
</dbReference>
<keyword evidence="9" id="KW-1185">Reference proteome</keyword>
<gene>
    <name evidence="8" type="ORF">ACFSM5_02710</name>
</gene>
<evidence type="ECO:0000313" key="8">
    <source>
        <dbReference type="EMBL" id="MFD2261782.1"/>
    </source>
</evidence>
<sequence length="332" mass="35045">MTTLDLRRPPNDTAREARDRTAANRVLNLAADGLKAIADNLDDAFIATLDLFEAVEGRVVITGMGKSGLIGRKIAATLASTGTPSFFVHPAEASHGDLGMITEKDAVLALSNSGETAELADILAYTRRFRIPLVGITRDAASSLGEASDIVLVLPRVAEACPNGLAPTTSTTMMLAYADAIAVALLERRNFTAKDFKVFHPGGALGKRVQKVEDLMHTGERLPLCPADVTVQEALFVMTKSRMGCVGIVDAAGKLSGIITDGDVRRNFGVDILGKPANILMTPSPVSIRPNALAAEAVGLMNEKAITVLFAVEDGKPVGILHIHDLLHAGVH</sequence>
<dbReference type="SMART" id="SM00116">
    <property type="entry name" value="CBS"/>
    <property type="match status" value="2"/>
</dbReference>
<evidence type="ECO:0000259" key="6">
    <source>
        <dbReference type="PROSITE" id="PS51371"/>
    </source>
</evidence>
<dbReference type="CDD" id="cd04604">
    <property type="entry name" value="CBS_pair_SIS_assoc"/>
    <property type="match status" value="1"/>
</dbReference>
<reference evidence="9" key="1">
    <citation type="journal article" date="2019" name="Int. J. Syst. Evol. Microbiol.">
        <title>The Global Catalogue of Microorganisms (GCM) 10K type strain sequencing project: providing services to taxonomists for standard genome sequencing and annotation.</title>
        <authorList>
            <consortium name="The Broad Institute Genomics Platform"/>
            <consortium name="The Broad Institute Genome Sequencing Center for Infectious Disease"/>
            <person name="Wu L."/>
            <person name="Ma J."/>
        </authorList>
    </citation>
    <scope>NUCLEOTIDE SEQUENCE [LARGE SCALE GENOMIC DNA]</scope>
    <source>
        <strain evidence="9">CGMCC 1.19062</strain>
    </source>
</reference>
<dbReference type="InterPro" id="IPR050986">
    <property type="entry name" value="GutQ/KpsF_isomerases"/>
</dbReference>
<dbReference type="Pfam" id="PF01380">
    <property type="entry name" value="SIS"/>
    <property type="match status" value="1"/>
</dbReference>
<comment type="similarity">
    <text evidence="1 4">Belongs to the SIS family. GutQ/KpsF subfamily.</text>
</comment>
<proteinExistence type="inferred from homology"/>
<keyword evidence="3 5" id="KW-0129">CBS domain</keyword>
<dbReference type="EMBL" id="JBHUIP010000003">
    <property type="protein sequence ID" value="MFD2261782.1"/>
    <property type="molecule type" value="Genomic_DNA"/>
</dbReference>
<evidence type="ECO:0000256" key="2">
    <source>
        <dbReference type="ARBA" id="ARBA00022737"/>
    </source>
</evidence>
<dbReference type="PROSITE" id="PS51464">
    <property type="entry name" value="SIS"/>
    <property type="match status" value="1"/>
</dbReference>
<dbReference type="InterPro" id="IPR046348">
    <property type="entry name" value="SIS_dom_sf"/>
</dbReference>
<evidence type="ECO:0000256" key="1">
    <source>
        <dbReference type="ARBA" id="ARBA00008165"/>
    </source>
</evidence>
<dbReference type="PIRSF" id="PIRSF004692">
    <property type="entry name" value="KdsD_KpsF"/>
    <property type="match status" value="1"/>
</dbReference>
<dbReference type="InterPro" id="IPR000644">
    <property type="entry name" value="CBS_dom"/>
</dbReference>
<dbReference type="Proteomes" id="UP001597295">
    <property type="component" value="Unassembled WGS sequence"/>
</dbReference>
<dbReference type="InterPro" id="IPR004800">
    <property type="entry name" value="KdsD/KpsF-type"/>
</dbReference>
<keyword evidence="2" id="KW-0677">Repeat</keyword>
<dbReference type="SUPFAM" id="SSF54631">
    <property type="entry name" value="CBS-domain pair"/>
    <property type="match status" value="1"/>
</dbReference>
<accession>A0ABW5DKY8</accession>
<dbReference type="Pfam" id="PF00571">
    <property type="entry name" value="CBS"/>
    <property type="match status" value="2"/>
</dbReference>
<evidence type="ECO:0000256" key="5">
    <source>
        <dbReference type="PROSITE-ProRule" id="PRU00703"/>
    </source>
</evidence>
<dbReference type="NCBIfam" id="TIGR00393">
    <property type="entry name" value="kpsF"/>
    <property type="match status" value="1"/>
</dbReference>
<dbReference type="PANTHER" id="PTHR42745">
    <property type="match status" value="1"/>
</dbReference>
<organism evidence="8 9">
    <name type="scientific">Lacibacterium aquatile</name>
    <dbReference type="NCBI Taxonomy" id="1168082"/>
    <lineage>
        <taxon>Bacteria</taxon>
        <taxon>Pseudomonadati</taxon>
        <taxon>Pseudomonadota</taxon>
        <taxon>Alphaproteobacteria</taxon>
        <taxon>Rhodospirillales</taxon>
        <taxon>Rhodospirillaceae</taxon>
    </lineage>
</organism>
<evidence type="ECO:0000256" key="4">
    <source>
        <dbReference type="PIRNR" id="PIRNR004692"/>
    </source>
</evidence>